<keyword evidence="6" id="KW-0472">Membrane</keyword>
<evidence type="ECO:0008006" key="9">
    <source>
        <dbReference type="Google" id="ProtNLM"/>
    </source>
</evidence>
<keyword evidence="6" id="KW-0812">Transmembrane</keyword>
<keyword evidence="2 4" id="KW-0378">Hydrolase</keyword>
<dbReference type="PANTHER" id="PTHR31339:SF9">
    <property type="entry name" value="PLASMIN AND FIBRONECTIN-BINDING PROTEIN A"/>
    <property type="match status" value="1"/>
</dbReference>
<dbReference type="GO" id="GO:0005975">
    <property type="term" value="P:carbohydrate metabolic process"/>
    <property type="evidence" value="ECO:0007669"/>
    <property type="project" value="InterPro"/>
</dbReference>
<dbReference type="InterPro" id="IPR011050">
    <property type="entry name" value="Pectin_lyase_fold/virulence"/>
</dbReference>
<dbReference type="STRING" id="41875.K8E8Q1"/>
<dbReference type="Gene3D" id="2.160.20.10">
    <property type="entry name" value="Single-stranded right-handed beta-helix, Pectin lyase-like"/>
    <property type="match status" value="1"/>
</dbReference>
<evidence type="ECO:0000313" key="7">
    <source>
        <dbReference type="EMBL" id="CCO13976.1"/>
    </source>
</evidence>
<dbReference type="SUPFAM" id="SSF51126">
    <property type="entry name" value="Pectin lyase-like"/>
    <property type="match status" value="1"/>
</dbReference>
<evidence type="ECO:0000256" key="6">
    <source>
        <dbReference type="SAM" id="Phobius"/>
    </source>
</evidence>
<dbReference type="RefSeq" id="XP_007515097.1">
    <property type="nucleotide sequence ID" value="XM_007515035.1"/>
</dbReference>
<name>K8E8Q1_9CHLO</name>
<dbReference type="EMBL" id="FO082278">
    <property type="protein sequence ID" value="CCO13976.1"/>
    <property type="molecule type" value="Genomic_DNA"/>
</dbReference>
<gene>
    <name evidence="7" type="ORF">Bathy01g04070</name>
</gene>
<keyword evidence="3 4" id="KW-0326">Glycosidase</keyword>
<reference evidence="7" key="1">
    <citation type="submission" date="2011-10" db="EMBL/GenBank/DDBJ databases">
        <authorList>
            <person name="Genoscope - CEA"/>
        </authorList>
    </citation>
    <scope>NUCLEOTIDE SEQUENCE [LARGE SCALE GENOMIC DNA]</scope>
    <source>
        <strain evidence="7">RCC 1105</strain>
    </source>
</reference>
<protein>
    <recommendedName>
        <fullName evidence="9">Polygalacturonase</fullName>
    </recommendedName>
</protein>
<dbReference type="OrthoDB" id="187139at2759"/>
<keyword evidence="6" id="KW-1133">Transmembrane helix</keyword>
<dbReference type="KEGG" id="bpg:Bathy01g04070"/>
<evidence type="ECO:0000256" key="4">
    <source>
        <dbReference type="RuleBase" id="RU361169"/>
    </source>
</evidence>
<dbReference type="GeneID" id="19018142"/>
<keyword evidence="8" id="KW-1185">Reference proteome</keyword>
<feature type="transmembrane region" description="Helical" evidence="6">
    <location>
        <begin position="91"/>
        <end position="111"/>
    </location>
</feature>
<organism evidence="7 8">
    <name type="scientific">Bathycoccus prasinos</name>
    <dbReference type="NCBI Taxonomy" id="41875"/>
    <lineage>
        <taxon>Eukaryota</taxon>
        <taxon>Viridiplantae</taxon>
        <taxon>Chlorophyta</taxon>
        <taxon>Mamiellophyceae</taxon>
        <taxon>Mamiellales</taxon>
        <taxon>Bathycoccaceae</taxon>
        <taxon>Bathycoccus</taxon>
    </lineage>
</organism>
<feature type="region of interest" description="Disordered" evidence="5">
    <location>
        <begin position="24"/>
        <end position="46"/>
    </location>
</feature>
<dbReference type="eggNOG" id="ENOG502QTPQ">
    <property type="taxonomic scope" value="Eukaryota"/>
</dbReference>
<dbReference type="GO" id="GO:0004650">
    <property type="term" value="F:polygalacturonase activity"/>
    <property type="evidence" value="ECO:0007669"/>
    <property type="project" value="InterPro"/>
</dbReference>
<dbReference type="InterPro" id="IPR051801">
    <property type="entry name" value="GH28_Enzymes"/>
</dbReference>
<evidence type="ECO:0000256" key="5">
    <source>
        <dbReference type="SAM" id="MobiDB-lite"/>
    </source>
</evidence>
<dbReference type="InterPro" id="IPR000743">
    <property type="entry name" value="Glyco_hydro_28"/>
</dbReference>
<evidence type="ECO:0000256" key="1">
    <source>
        <dbReference type="ARBA" id="ARBA00008834"/>
    </source>
</evidence>
<dbReference type="AlphaFoldDB" id="K8E8Q1"/>
<dbReference type="PANTHER" id="PTHR31339">
    <property type="entry name" value="PECTIN LYASE-RELATED"/>
    <property type="match status" value="1"/>
</dbReference>
<evidence type="ECO:0000256" key="2">
    <source>
        <dbReference type="ARBA" id="ARBA00022801"/>
    </source>
</evidence>
<dbReference type="Pfam" id="PF00295">
    <property type="entry name" value="Glyco_hydro_28"/>
    <property type="match status" value="1"/>
</dbReference>
<sequence>MSSTSDKLAVLSAKLDDLASKANSIRHERKKQSAKPDELPTTSTSVLRGRRLTHVPDTPLQRIPYHLKYHAQRFAGFMAIKLREFRVLDRSVKMIVLFVLGFFLFVGVFAVRGHEERGYIHNDEREEYQEEYDSSEFGDSRFHKALFHPVFHARQVVDSMKTNFARDKFESSHATEKHPYSTKVSFECPVLSCVNVALAGAVGDGMTVNTETIQNALDSLTMKAQGRTQTLAFPPGRWLTGPLELKSNVKIVLDGPRSFLEAVKSTDLWPIDDWKEHPSLPSDDPTPIFRAFIHAYNQTNIEISGGGTINGHGDFWWDRKTDQKYSPSMRKKAHVPNLVHLVGCSDVKIENIVLTNSPHFTVRPQYCNKVSVSRIHISNPANSPGTNGVVFDSTSNSFLRDSFITTGDKEDAVAIKSGKDYHGRKANVPSKNIRVEHVTILGGHALSVGSEMSGGVSNIIFSDITFDGRNNKFGVGSARVKTMRGRGGVVDQITFQNIRGWNALYALELYEYYSKQDTNVGPVSREETPIVKNINFKNVHIEGIKRYAGVIAGLPEMAVSNLVIENVHLTNVHKGWNCHKFKECNWPGGGCSYGKVSDVKPELPDGCVLDQSMMPHRQTVGDLWTPVVPRTGFLG</sequence>
<dbReference type="InterPro" id="IPR012334">
    <property type="entry name" value="Pectin_lyas_fold"/>
</dbReference>
<accession>K8E8Q1</accession>
<evidence type="ECO:0000256" key="3">
    <source>
        <dbReference type="ARBA" id="ARBA00023295"/>
    </source>
</evidence>
<evidence type="ECO:0000313" key="8">
    <source>
        <dbReference type="Proteomes" id="UP000198341"/>
    </source>
</evidence>
<proteinExistence type="inferred from homology"/>
<dbReference type="Proteomes" id="UP000198341">
    <property type="component" value="Chromosome 1"/>
</dbReference>
<comment type="similarity">
    <text evidence="1 4">Belongs to the glycosyl hydrolase 28 family.</text>
</comment>